<evidence type="ECO:0008006" key="3">
    <source>
        <dbReference type="Google" id="ProtNLM"/>
    </source>
</evidence>
<name>A0A923KGG5_9FLAO</name>
<evidence type="ECO:0000313" key="2">
    <source>
        <dbReference type="Proteomes" id="UP000656244"/>
    </source>
</evidence>
<keyword evidence="2" id="KW-1185">Reference proteome</keyword>
<dbReference type="EMBL" id="JACNMF010000002">
    <property type="protein sequence ID" value="MBC3758271.1"/>
    <property type="molecule type" value="Genomic_DNA"/>
</dbReference>
<protein>
    <recommendedName>
        <fullName evidence="3">NlpE C-terminal OB domain-containing protein</fullName>
    </recommendedName>
</protein>
<sequence length="139" mass="15517">MKKLLFTILFLSTIVSCKKETKTQNSGEASSTESLERTAKQSDGLTLLKGEFVYYDGAAVLQTHAAIYGVLLTDKLEELNTQAKAFKKEPTDMVLVEIRGKITNDKHDTILWENKVEIVEILNVKPVSEEENNIVKLGS</sequence>
<proteinExistence type="predicted"/>
<dbReference type="Proteomes" id="UP000656244">
    <property type="component" value="Unassembled WGS sequence"/>
</dbReference>
<evidence type="ECO:0000313" key="1">
    <source>
        <dbReference type="EMBL" id="MBC3758271.1"/>
    </source>
</evidence>
<dbReference type="RefSeq" id="WP_186560888.1">
    <property type="nucleotide sequence ID" value="NZ_JACNMF010000002.1"/>
</dbReference>
<dbReference type="PROSITE" id="PS51257">
    <property type="entry name" value="PROKAR_LIPOPROTEIN"/>
    <property type="match status" value="1"/>
</dbReference>
<gene>
    <name evidence="1" type="ORF">H7U19_07640</name>
</gene>
<comment type="caution">
    <text evidence="1">The sequence shown here is derived from an EMBL/GenBank/DDBJ whole genome shotgun (WGS) entry which is preliminary data.</text>
</comment>
<accession>A0A923KGG5</accession>
<reference evidence="1" key="1">
    <citation type="submission" date="2020-08" db="EMBL/GenBank/DDBJ databases">
        <title>Hyunsoonleella sp. strain SJ7 genome sequencing and assembly.</title>
        <authorList>
            <person name="Kim I."/>
        </authorList>
    </citation>
    <scope>NUCLEOTIDE SEQUENCE</scope>
    <source>
        <strain evidence="1">SJ7</strain>
    </source>
</reference>
<dbReference type="AlphaFoldDB" id="A0A923KGG5"/>
<organism evidence="1 2">
    <name type="scientific">Hyunsoonleella aquatilis</name>
    <dbReference type="NCBI Taxonomy" id="2762758"/>
    <lineage>
        <taxon>Bacteria</taxon>
        <taxon>Pseudomonadati</taxon>
        <taxon>Bacteroidota</taxon>
        <taxon>Flavobacteriia</taxon>
        <taxon>Flavobacteriales</taxon>
        <taxon>Flavobacteriaceae</taxon>
    </lineage>
</organism>